<proteinExistence type="predicted"/>
<dbReference type="GO" id="GO:0003723">
    <property type="term" value="F:RNA binding"/>
    <property type="evidence" value="ECO:0007669"/>
    <property type="project" value="UniProtKB-UniRule"/>
</dbReference>
<dbReference type="SUPFAM" id="SSF56219">
    <property type="entry name" value="DNase I-like"/>
    <property type="match status" value="1"/>
</dbReference>
<dbReference type="Proteomes" id="UP001054252">
    <property type="component" value="Unassembled WGS sequence"/>
</dbReference>
<evidence type="ECO:0000259" key="2">
    <source>
        <dbReference type="PROSITE" id="PS50102"/>
    </source>
</evidence>
<dbReference type="InterPro" id="IPR035979">
    <property type="entry name" value="RBD_domain_sf"/>
</dbReference>
<sequence>MKNVKPTARSEVLRLGSTIKNANANIGERSLPSRLPMYDRGQPKNATSYLFSNFPEDWSPKRLWFLFATYGAGLGRIVDVFIPRKKDRKGNKFGFVRFSEVRDKARLEKMLKMICFGTEQLRISLAKERKPLQPALKHHRPLPPPPPPGTLKTKSYAEALLNGLNSPDSDSQTRRTNAMPQTCPLGKFSPLILFLVFSKPFGRMVSLTSQLHQWGDAKGEGFLGVEGLWGINKATCYFVNVYGPCNVAGRAKLWEDLSTLIGTLNFFFCLGGDFNCVRGMHERKVEGYWGFKCKEKLRRLKQHLKKWNKEVFGNIDSQLEQAMKKVDFVDIKCEDQDLSEEDVLKRKDGFEELWLCLKKKESLWRQKSRVTWIKEGDANTAYFHKFVNSRRKKNMLHGVNNQGSWIDDPIQVKQIVYDHFKSQYSSQSTQQVQPSFDHLQFCRLLEEDRILLEVEFTDDEIREAVSSCASDKAPGPDGFNFHFIKLAWGTVGVDIINFIKEFHQNARLVKGINSSYITLVPKKKNPTSLKEFRPICTIGSMYKILAKVLANRLKKVIAKIISASQSAFIKGRQLVDCSFALNEIIHDLKIKRRKGIIFKANFEKAFDSVDWGYLDKMLSFLGFGEKWRSWIKECLRSASISILVNGSPTEEFNMQRGLRQGDPFSPYLFLIVAEGFHALLLEAKKKRRL</sequence>
<dbReference type="Pfam" id="PF00078">
    <property type="entry name" value="RVT_1"/>
    <property type="match status" value="1"/>
</dbReference>
<keyword evidence="5" id="KW-1185">Reference proteome</keyword>
<dbReference type="EMBL" id="BPVZ01000343">
    <property type="protein sequence ID" value="GKV50143.1"/>
    <property type="molecule type" value="Genomic_DNA"/>
</dbReference>
<dbReference type="InterPro" id="IPR012677">
    <property type="entry name" value="Nucleotide-bd_a/b_plait_sf"/>
</dbReference>
<dbReference type="CDD" id="cd00590">
    <property type="entry name" value="RRM_SF"/>
    <property type="match status" value="1"/>
</dbReference>
<dbReference type="PROSITE" id="PS50102">
    <property type="entry name" value="RRM"/>
    <property type="match status" value="1"/>
</dbReference>
<dbReference type="CDD" id="cd01650">
    <property type="entry name" value="RT_nLTR_like"/>
    <property type="match status" value="1"/>
</dbReference>
<organism evidence="4 5">
    <name type="scientific">Rubroshorea leprosula</name>
    <dbReference type="NCBI Taxonomy" id="152421"/>
    <lineage>
        <taxon>Eukaryota</taxon>
        <taxon>Viridiplantae</taxon>
        <taxon>Streptophyta</taxon>
        <taxon>Embryophyta</taxon>
        <taxon>Tracheophyta</taxon>
        <taxon>Spermatophyta</taxon>
        <taxon>Magnoliopsida</taxon>
        <taxon>eudicotyledons</taxon>
        <taxon>Gunneridae</taxon>
        <taxon>Pentapetalae</taxon>
        <taxon>rosids</taxon>
        <taxon>malvids</taxon>
        <taxon>Malvales</taxon>
        <taxon>Dipterocarpaceae</taxon>
        <taxon>Rubroshorea</taxon>
    </lineage>
</organism>
<name>A0AAV5ML04_9ROSI</name>
<comment type="caution">
    <text evidence="4">The sequence shown here is derived from an EMBL/GenBank/DDBJ whole genome shotgun (WGS) entry which is preliminary data.</text>
</comment>
<gene>
    <name evidence="4" type="ORF">SLEP1_g56855</name>
</gene>
<dbReference type="InterPro" id="IPR000504">
    <property type="entry name" value="RRM_dom"/>
</dbReference>
<protein>
    <submittedName>
        <fullName evidence="4">Uncharacterized protein</fullName>
    </submittedName>
</protein>
<evidence type="ECO:0000313" key="5">
    <source>
        <dbReference type="Proteomes" id="UP001054252"/>
    </source>
</evidence>
<accession>A0AAV5ML04</accession>
<dbReference type="InterPro" id="IPR043502">
    <property type="entry name" value="DNA/RNA_pol_sf"/>
</dbReference>
<dbReference type="Gene3D" id="3.30.70.330">
    <property type="match status" value="1"/>
</dbReference>
<evidence type="ECO:0000313" key="4">
    <source>
        <dbReference type="EMBL" id="GKV50143.1"/>
    </source>
</evidence>
<dbReference type="InterPro" id="IPR036691">
    <property type="entry name" value="Endo/exonu/phosph_ase_sf"/>
</dbReference>
<feature type="domain" description="Reverse transcriptase" evidence="3">
    <location>
        <begin position="501"/>
        <end position="689"/>
    </location>
</feature>
<dbReference type="InterPro" id="IPR000477">
    <property type="entry name" value="RT_dom"/>
</dbReference>
<dbReference type="SUPFAM" id="SSF56672">
    <property type="entry name" value="DNA/RNA polymerases"/>
    <property type="match status" value="1"/>
</dbReference>
<evidence type="ECO:0000259" key="3">
    <source>
        <dbReference type="PROSITE" id="PS50878"/>
    </source>
</evidence>
<dbReference type="PROSITE" id="PS50878">
    <property type="entry name" value="RT_POL"/>
    <property type="match status" value="1"/>
</dbReference>
<dbReference type="Gene3D" id="3.60.10.10">
    <property type="entry name" value="Endonuclease/exonuclease/phosphatase"/>
    <property type="match status" value="1"/>
</dbReference>
<dbReference type="AlphaFoldDB" id="A0AAV5ML04"/>
<dbReference type="PANTHER" id="PTHR46890">
    <property type="entry name" value="NON-LTR RETROLELEMENT REVERSE TRANSCRIPTASE-LIKE PROTEIN-RELATED"/>
    <property type="match status" value="1"/>
</dbReference>
<feature type="domain" description="RRM" evidence="2">
    <location>
        <begin position="47"/>
        <end position="128"/>
    </location>
</feature>
<reference evidence="4 5" key="1">
    <citation type="journal article" date="2021" name="Commun. Biol.">
        <title>The genome of Shorea leprosula (Dipterocarpaceae) highlights the ecological relevance of drought in aseasonal tropical rainforests.</title>
        <authorList>
            <person name="Ng K.K.S."/>
            <person name="Kobayashi M.J."/>
            <person name="Fawcett J.A."/>
            <person name="Hatakeyama M."/>
            <person name="Paape T."/>
            <person name="Ng C.H."/>
            <person name="Ang C.C."/>
            <person name="Tnah L.H."/>
            <person name="Lee C.T."/>
            <person name="Nishiyama T."/>
            <person name="Sese J."/>
            <person name="O'Brien M.J."/>
            <person name="Copetti D."/>
            <person name="Mohd Noor M.I."/>
            <person name="Ong R.C."/>
            <person name="Putra M."/>
            <person name="Sireger I.Z."/>
            <person name="Indrioko S."/>
            <person name="Kosugi Y."/>
            <person name="Izuno A."/>
            <person name="Isagi Y."/>
            <person name="Lee S.L."/>
            <person name="Shimizu K.K."/>
        </authorList>
    </citation>
    <scope>NUCLEOTIDE SEQUENCE [LARGE SCALE GENOMIC DNA]</scope>
    <source>
        <strain evidence="4">214</strain>
    </source>
</reference>
<keyword evidence="1" id="KW-0694">RNA-binding</keyword>
<dbReference type="InterPro" id="IPR052343">
    <property type="entry name" value="Retrotransposon-Effector_Assoc"/>
</dbReference>
<dbReference type="PANTHER" id="PTHR46890:SF50">
    <property type="entry name" value="RNA-DIRECTED DNA POLYMERASE, EUKARYOTA, REVERSE TRANSCRIPTASE ZINC-BINDING DOMAIN PROTEIN-RELATED"/>
    <property type="match status" value="1"/>
</dbReference>
<dbReference type="SUPFAM" id="SSF54928">
    <property type="entry name" value="RNA-binding domain, RBD"/>
    <property type="match status" value="1"/>
</dbReference>
<evidence type="ECO:0000256" key="1">
    <source>
        <dbReference type="PROSITE-ProRule" id="PRU00176"/>
    </source>
</evidence>